<evidence type="ECO:0000259" key="10">
    <source>
        <dbReference type="Pfam" id="PF00413"/>
    </source>
</evidence>
<keyword evidence="9" id="KW-0106">Calcium</keyword>
<evidence type="ECO:0000256" key="5">
    <source>
        <dbReference type="ARBA" id="ARBA00022723"/>
    </source>
</evidence>
<dbReference type="InterPro" id="IPR011049">
    <property type="entry name" value="Serralysin-like_metalloprot_C"/>
</dbReference>
<evidence type="ECO:0000313" key="15">
    <source>
        <dbReference type="Proteomes" id="UP000041595"/>
    </source>
</evidence>
<feature type="domain" description="Peptidase M10 metallopeptidase" evidence="10">
    <location>
        <begin position="87"/>
        <end position="211"/>
    </location>
</feature>
<evidence type="ECO:0000256" key="2">
    <source>
        <dbReference type="ARBA" id="ARBA00004613"/>
    </source>
</evidence>
<dbReference type="EMBL" id="CQEJ01000002">
    <property type="protein sequence ID" value="CNK53917.1"/>
    <property type="molecule type" value="Genomic_DNA"/>
</dbReference>
<dbReference type="InterPro" id="IPR001343">
    <property type="entry name" value="Hemolysn_Ca-bd"/>
</dbReference>
<dbReference type="OrthoDB" id="733404at2"/>
<evidence type="ECO:0000256" key="1">
    <source>
        <dbReference type="ARBA" id="ARBA00001913"/>
    </source>
</evidence>
<keyword evidence="5" id="KW-0479">Metal-binding</keyword>
<comment type="cofactor">
    <cofactor evidence="1">
        <name>Ca(2+)</name>
        <dbReference type="ChEBI" id="CHEBI:29108"/>
    </cofactor>
</comment>
<dbReference type="AlphaFoldDB" id="A0A0T9T0C9"/>
<dbReference type="GO" id="GO:0006508">
    <property type="term" value="P:proteolysis"/>
    <property type="evidence" value="ECO:0007669"/>
    <property type="project" value="UniProtKB-KW"/>
</dbReference>
<accession>A0A0T9T0C9</accession>
<dbReference type="CDD" id="cd04277">
    <property type="entry name" value="ZnMc_serralysin_like"/>
    <property type="match status" value="1"/>
</dbReference>
<evidence type="ECO:0000313" key="13">
    <source>
        <dbReference type="EMBL" id="CNK58516.1"/>
    </source>
</evidence>
<dbReference type="PROSITE" id="PS00330">
    <property type="entry name" value="HEMOLYSIN_CALCIUM"/>
    <property type="match status" value="1"/>
</dbReference>
<dbReference type="InterPro" id="IPR013858">
    <property type="entry name" value="Peptidase_M10B_C"/>
</dbReference>
<dbReference type="eggNOG" id="COG2931">
    <property type="taxonomic scope" value="Bacteria"/>
</dbReference>
<sequence>MENHQGKYLDTTNIELEPTYIYRDEDIITPSLGKENAVKIMTRYTYFKSDSKQIKTFYYAFTTPKFNRVLHVNKDKYSGLVSIDEGKREYIRKALLLWAEVANIEFIEIPENEINKGDITFSAFKLAATPLELRDSENEEYGSADKEYMIDDYEESVTVGFTFWGESEIWLNDAGNILADLSPQSDAQVTVLHEIGHVLGLNHPFYDNNALKNNTKLPITHYDNTIQYSLMSYTSEYLSTASFLTDEENEENEENRKKIEEDDHHDLKVRCPSGPQLYDVATIQYLYGANHKTRTGDDIYGFNGNTGHSFLTLENEKQQIVHCIWDADGNDTLDFSGYSVDQIIDLRPGHFSCTGGLYYNVSIAFNTFIENAIGGSGDDYLKGNKGNNTLKGESGNDELEGGAGADDLWGGNGYDIYIYSSTHDSTSTSTDTLHDFEAGKDKIDLSGILLSNSDVTVVRNASSGSQTEILQKYDDINHITYLMIDFDQSKYECDMMIKLTGRHQLSLNDFIFTPQIIA</sequence>
<dbReference type="GO" id="GO:0008270">
    <property type="term" value="F:zinc ion binding"/>
    <property type="evidence" value="ECO:0007669"/>
    <property type="project" value="InterPro"/>
</dbReference>
<protein>
    <submittedName>
        <fullName evidence="12">Metalloprotease</fullName>
        <ecNumber evidence="12">3.4.24.40</ecNumber>
    </submittedName>
</protein>
<evidence type="ECO:0000313" key="12">
    <source>
        <dbReference type="EMBL" id="CNK53917.1"/>
    </source>
</evidence>
<dbReference type="InterPro" id="IPR024079">
    <property type="entry name" value="MetalloPept_cat_dom_sf"/>
</dbReference>
<proteinExistence type="predicted"/>
<dbReference type="Pfam" id="PF00353">
    <property type="entry name" value="HemolysinCabind"/>
    <property type="match status" value="1"/>
</dbReference>
<evidence type="ECO:0000256" key="7">
    <source>
        <dbReference type="ARBA" id="ARBA00022801"/>
    </source>
</evidence>
<dbReference type="Pfam" id="PF00413">
    <property type="entry name" value="Peptidase_M10"/>
    <property type="match status" value="1"/>
</dbReference>
<evidence type="ECO:0000256" key="8">
    <source>
        <dbReference type="ARBA" id="ARBA00022833"/>
    </source>
</evidence>
<dbReference type="InterPro" id="IPR018511">
    <property type="entry name" value="Hemolysin-typ_Ca-bd_CS"/>
</dbReference>
<dbReference type="Gene3D" id="2.150.10.10">
    <property type="entry name" value="Serralysin-like metalloprotease, C-terminal"/>
    <property type="match status" value="1"/>
</dbReference>
<evidence type="ECO:0000256" key="6">
    <source>
        <dbReference type="ARBA" id="ARBA00022737"/>
    </source>
</evidence>
<keyword evidence="14" id="KW-1185">Reference proteome</keyword>
<name>A0A0T9T0C9_YERAL</name>
<keyword evidence="12" id="KW-0482">Metalloprotease</keyword>
<evidence type="ECO:0000313" key="14">
    <source>
        <dbReference type="Proteomes" id="UP000038647"/>
    </source>
</evidence>
<dbReference type="Proteomes" id="UP000041595">
    <property type="component" value="Unassembled WGS sequence"/>
</dbReference>
<gene>
    <name evidence="12" type="ORF">ERS137965_00370</name>
    <name evidence="13" type="ORF">ERS137966_00660</name>
</gene>
<dbReference type="InterPro" id="IPR001818">
    <property type="entry name" value="Pept_M10_metallopeptidase"/>
</dbReference>
<feature type="domain" description="Peptidase M10 serralysin C-terminal" evidence="11">
    <location>
        <begin position="289"/>
        <end position="511"/>
    </location>
</feature>
<dbReference type="Proteomes" id="UP000038647">
    <property type="component" value="Unassembled WGS sequence"/>
</dbReference>
<dbReference type="EMBL" id="CQEH01000002">
    <property type="protein sequence ID" value="CNK58516.1"/>
    <property type="molecule type" value="Genomic_DNA"/>
</dbReference>
<dbReference type="Gene3D" id="3.40.390.10">
    <property type="entry name" value="Collagenase (Catalytic Domain)"/>
    <property type="match status" value="1"/>
</dbReference>
<dbReference type="EC" id="3.4.24.40" evidence="12"/>
<dbReference type="SUPFAM" id="SSF51120">
    <property type="entry name" value="beta-Roll"/>
    <property type="match status" value="1"/>
</dbReference>
<dbReference type="Pfam" id="PF08548">
    <property type="entry name" value="Peptidase_M10_C"/>
    <property type="match status" value="1"/>
</dbReference>
<evidence type="ECO:0000256" key="9">
    <source>
        <dbReference type="ARBA" id="ARBA00022837"/>
    </source>
</evidence>
<evidence type="ECO:0000256" key="3">
    <source>
        <dbReference type="ARBA" id="ARBA00022525"/>
    </source>
</evidence>
<keyword evidence="3" id="KW-0964">Secreted</keyword>
<dbReference type="GO" id="GO:0005509">
    <property type="term" value="F:calcium ion binding"/>
    <property type="evidence" value="ECO:0007669"/>
    <property type="project" value="InterPro"/>
</dbReference>
<dbReference type="GO" id="GO:0031012">
    <property type="term" value="C:extracellular matrix"/>
    <property type="evidence" value="ECO:0007669"/>
    <property type="project" value="InterPro"/>
</dbReference>
<keyword evidence="4 12" id="KW-0645">Protease</keyword>
<comment type="subcellular location">
    <subcellularLocation>
        <location evidence="2">Secreted</location>
    </subcellularLocation>
</comment>
<keyword evidence="7 12" id="KW-0378">Hydrolase</keyword>
<keyword evidence="8" id="KW-0862">Zinc</keyword>
<keyword evidence="6" id="KW-0677">Repeat</keyword>
<dbReference type="RefSeq" id="WP_053094397.1">
    <property type="nucleotide sequence ID" value="NZ_CQEH01000002.1"/>
</dbReference>
<dbReference type="PRINTS" id="PR00313">
    <property type="entry name" value="CABNDNGRPT"/>
</dbReference>
<dbReference type="GO" id="GO:0005615">
    <property type="term" value="C:extracellular space"/>
    <property type="evidence" value="ECO:0007669"/>
    <property type="project" value="InterPro"/>
</dbReference>
<evidence type="ECO:0000259" key="11">
    <source>
        <dbReference type="Pfam" id="PF08548"/>
    </source>
</evidence>
<reference evidence="12 15" key="1">
    <citation type="submission" date="2015-03" db="EMBL/GenBank/DDBJ databases">
        <authorList>
            <person name="Murphy D."/>
        </authorList>
    </citation>
    <scope>NUCLEOTIDE SEQUENCE [LARGE SCALE GENOMIC DNA]</scope>
    <source>
        <strain evidence="12 15">IP06005</strain>
    </source>
</reference>
<dbReference type="GO" id="GO:0004222">
    <property type="term" value="F:metalloendopeptidase activity"/>
    <property type="evidence" value="ECO:0007669"/>
    <property type="project" value="InterPro"/>
</dbReference>
<evidence type="ECO:0000256" key="4">
    <source>
        <dbReference type="ARBA" id="ARBA00022670"/>
    </source>
</evidence>
<reference evidence="13 14" key="2">
    <citation type="submission" date="2015-03" db="EMBL/GenBank/DDBJ databases">
        <authorList>
            <consortium name="Pathogen Informatics"/>
            <person name="Murphy D."/>
        </authorList>
    </citation>
    <scope>NUCLEOTIDE SEQUENCE [LARGE SCALE GENOMIC DNA]</scope>
    <source>
        <strain evidence="13 14">IP08791</strain>
    </source>
</reference>
<organism evidence="12 15">
    <name type="scientific">Yersinia aldovae</name>
    <dbReference type="NCBI Taxonomy" id="29483"/>
    <lineage>
        <taxon>Bacteria</taxon>
        <taxon>Pseudomonadati</taxon>
        <taxon>Pseudomonadota</taxon>
        <taxon>Gammaproteobacteria</taxon>
        <taxon>Enterobacterales</taxon>
        <taxon>Yersiniaceae</taxon>
        <taxon>Yersinia</taxon>
    </lineage>
</organism>
<dbReference type="STRING" id="1453495.AT01_2628"/>
<dbReference type="InterPro" id="IPR034033">
    <property type="entry name" value="Serralysin-like"/>
</dbReference>
<dbReference type="SUPFAM" id="SSF55486">
    <property type="entry name" value="Metalloproteases ('zincins'), catalytic domain"/>
    <property type="match status" value="1"/>
</dbReference>